<proteinExistence type="predicted"/>
<dbReference type="RefSeq" id="WP_085214966.1">
    <property type="nucleotide sequence ID" value="NZ_FXAM01000001.1"/>
</dbReference>
<dbReference type="AlphaFoldDB" id="A0A1Y6CZN6"/>
<dbReference type="Proteomes" id="UP000192923">
    <property type="component" value="Unassembled WGS sequence"/>
</dbReference>
<dbReference type="EMBL" id="FXAM01000001">
    <property type="protein sequence ID" value="SMF96149.1"/>
    <property type="molecule type" value="Genomic_DNA"/>
</dbReference>
<reference evidence="1 2" key="1">
    <citation type="submission" date="2016-12" db="EMBL/GenBank/DDBJ databases">
        <authorList>
            <person name="Song W.-J."/>
            <person name="Kurnit D.M."/>
        </authorList>
    </citation>
    <scope>NUCLEOTIDE SEQUENCE [LARGE SCALE GENOMIC DNA]</scope>
    <source>
        <strain evidence="1 2">175</strain>
    </source>
</reference>
<gene>
    <name evidence="1" type="ORF">SAMN02949497_3534</name>
</gene>
<evidence type="ECO:0008006" key="3">
    <source>
        <dbReference type="Google" id="ProtNLM"/>
    </source>
</evidence>
<dbReference type="OrthoDB" id="9956224at2"/>
<evidence type="ECO:0000313" key="1">
    <source>
        <dbReference type="EMBL" id="SMF96149.1"/>
    </source>
</evidence>
<dbReference type="STRING" id="1760988.SAMN02949497_3534"/>
<dbReference type="Pfam" id="PF09954">
    <property type="entry name" value="DUF2188"/>
    <property type="match status" value="1"/>
</dbReference>
<dbReference type="InterPro" id="IPR018691">
    <property type="entry name" value="DUF2188"/>
</dbReference>
<sequence length="97" mass="10381">MKKPVVLSRNSNHGWTTQSASADADATTYRNKTEALQAARKIAGQGTPVIVRGANGQIQQVLGVGERDKTPIKPAPVKHKRSNRDVNIAIAKVLGNL</sequence>
<protein>
    <recommendedName>
        <fullName evidence="3">DUF2188 domain-containing protein</fullName>
    </recommendedName>
</protein>
<keyword evidence="2" id="KW-1185">Reference proteome</keyword>
<accession>A0A1Y6CZN6</accession>
<name>A0A1Y6CZN6_9GAMM</name>
<organism evidence="1 2">
    <name type="scientific">Methylomagnum ishizawai</name>
    <dbReference type="NCBI Taxonomy" id="1760988"/>
    <lineage>
        <taxon>Bacteria</taxon>
        <taxon>Pseudomonadati</taxon>
        <taxon>Pseudomonadota</taxon>
        <taxon>Gammaproteobacteria</taxon>
        <taxon>Methylococcales</taxon>
        <taxon>Methylococcaceae</taxon>
        <taxon>Methylomagnum</taxon>
    </lineage>
</organism>
<evidence type="ECO:0000313" key="2">
    <source>
        <dbReference type="Proteomes" id="UP000192923"/>
    </source>
</evidence>